<dbReference type="EMBL" id="KI546101">
    <property type="protein sequence ID" value="EST45077.1"/>
    <property type="molecule type" value="Genomic_DNA"/>
</dbReference>
<reference evidence="3" key="2">
    <citation type="submission" date="2020-12" db="EMBL/GenBank/DDBJ databases">
        <title>New Spironucleus salmonicida genome in near-complete chromosomes.</title>
        <authorList>
            <person name="Xu F."/>
            <person name="Kurt Z."/>
            <person name="Jimenez-Gonzalez A."/>
            <person name="Astvaldsson A."/>
            <person name="Andersson J.O."/>
            <person name="Svard S.G."/>
        </authorList>
    </citation>
    <scope>NUCLEOTIDE SEQUENCE</scope>
    <source>
        <strain evidence="3">ATCC 50377</strain>
    </source>
</reference>
<dbReference type="EMBL" id="AUWU02000005">
    <property type="protein sequence ID" value="KAH0573409.1"/>
    <property type="molecule type" value="Genomic_DNA"/>
</dbReference>
<dbReference type="VEuPathDB" id="GiardiaDB:SS50377_25529"/>
<organism evidence="2">
    <name type="scientific">Spironucleus salmonicida</name>
    <dbReference type="NCBI Taxonomy" id="348837"/>
    <lineage>
        <taxon>Eukaryota</taxon>
        <taxon>Metamonada</taxon>
        <taxon>Diplomonadida</taxon>
        <taxon>Hexamitidae</taxon>
        <taxon>Hexamitinae</taxon>
        <taxon>Spironucleus</taxon>
    </lineage>
</organism>
<feature type="region of interest" description="Disordered" evidence="1">
    <location>
        <begin position="37"/>
        <end position="58"/>
    </location>
</feature>
<protein>
    <submittedName>
        <fullName evidence="2">Uncharacterized protein</fullName>
    </submittedName>
</protein>
<gene>
    <name evidence="2" type="ORF">SS50377_15097</name>
    <name evidence="3" type="ORF">SS50377_25529</name>
</gene>
<evidence type="ECO:0000313" key="4">
    <source>
        <dbReference type="Proteomes" id="UP000018208"/>
    </source>
</evidence>
<evidence type="ECO:0000313" key="3">
    <source>
        <dbReference type="EMBL" id="KAH0573409.1"/>
    </source>
</evidence>
<evidence type="ECO:0000256" key="1">
    <source>
        <dbReference type="SAM" id="MobiDB-lite"/>
    </source>
</evidence>
<evidence type="ECO:0000313" key="2">
    <source>
        <dbReference type="EMBL" id="EST45077.1"/>
    </source>
</evidence>
<dbReference type="AlphaFoldDB" id="V6LKI2"/>
<dbReference type="Proteomes" id="UP000018208">
    <property type="component" value="Unassembled WGS sequence"/>
</dbReference>
<keyword evidence="4" id="KW-1185">Reference proteome</keyword>
<sequence length="366" mass="40590">MFPTSAAKIGLKSEQAKTKQHEQEILQMEKQLLQMKAQYPAQSQAKPPKIQTTQATSFSQQQSKITISGIGQIIPTKTIKTTPRQSTAKPQLSHEIAQQMKFKREATPTKKPAQPLNQLSDNCNSLYAKAVGKLGVIDVNFTSKADDLTRQVLQRAEEAKAQMLTSQIAPRDVIRSQGGYKVASELQQARNQSAKSDSLTQVTEEAPVKKYDIVYDQVDSNCGFETAAPEDQQQVDLSKIPNFMSQPQVEPKSNLQNDIQSEYDLFQDDDKKQTASCGVGGDEAVTFQDEKPENLTANCQVGQNAELEQQQAQTGQILDGLIKQIQNAGQSRESRRMELINQLAEEEGSDNFTVEELLAEMQGEKP</sequence>
<proteinExistence type="predicted"/>
<reference evidence="2 3" key="1">
    <citation type="journal article" date="2014" name="PLoS Genet.">
        <title>The Genome of Spironucleus salmonicida Highlights a Fish Pathogen Adapted to Fluctuating Environments.</title>
        <authorList>
            <person name="Xu F."/>
            <person name="Jerlstrom-Hultqvist J."/>
            <person name="Einarsson E."/>
            <person name="Astvaldsson A."/>
            <person name="Svard S.G."/>
            <person name="Andersson J.O."/>
        </authorList>
    </citation>
    <scope>NUCLEOTIDE SEQUENCE</scope>
    <source>
        <strain evidence="3">ATCC 50377</strain>
    </source>
</reference>
<accession>V6LKI2</accession>
<feature type="region of interest" description="Disordered" evidence="1">
    <location>
        <begin position="1"/>
        <end position="21"/>
    </location>
</feature>
<name>V6LKI2_9EUKA</name>